<dbReference type="InterPro" id="IPR001461">
    <property type="entry name" value="Aspartic_peptidase_A1"/>
</dbReference>
<dbReference type="PROSITE" id="PS00141">
    <property type="entry name" value="ASP_PROTEASE"/>
    <property type="match status" value="1"/>
</dbReference>
<dbReference type="InterPro" id="IPR021109">
    <property type="entry name" value="Peptidase_aspartic_dom_sf"/>
</dbReference>
<dbReference type="PANTHER" id="PTHR13683">
    <property type="entry name" value="ASPARTYL PROTEASES"/>
    <property type="match status" value="1"/>
</dbReference>
<evidence type="ECO:0000259" key="1">
    <source>
        <dbReference type="Pfam" id="PF14541"/>
    </source>
</evidence>
<dbReference type="Pfam" id="PF14541">
    <property type="entry name" value="TAXi_C"/>
    <property type="match status" value="1"/>
</dbReference>
<feature type="domain" description="Xylanase inhibitor C-terminal" evidence="1">
    <location>
        <begin position="146"/>
        <end position="248"/>
    </location>
</feature>
<dbReference type="EMBL" id="NQVE01000142">
    <property type="protein sequence ID" value="RAL44947.1"/>
    <property type="molecule type" value="Genomic_DNA"/>
</dbReference>
<dbReference type="PANTHER" id="PTHR13683:SF232">
    <property type="entry name" value="OS09G0542100 PROTEIN"/>
    <property type="match status" value="1"/>
</dbReference>
<dbReference type="Gene3D" id="2.40.70.10">
    <property type="entry name" value="Acid Proteases"/>
    <property type="match status" value="2"/>
</dbReference>
<sequence>MNASPSVCVYARVKVKIKIVNLNSYEPGSSSTSEVLLCNSSYCSEPCPLPAAPTPPPCPYEINYMSENTCGEVETGLFLGRGGLNGLLGLGHTSLDVTTLLSSQGLIRNSFSMCFAPDGNGRIAFGDKGDADQRVTPLVDAHKSAQYNVRVDRIYVNDVVAKVGFKAIFDSGTSLTYLAGEAYAVVTQAFVSLVKDLQRIEFEHPFFEYCYIPGTSNNSASFGIPSLIFKTKGGANFSVMSPMISIKRPQQVTALLLIEKDQFSDGNRLSVQHWQGVLGWGGQVWIQWIEFHGYQMHYYDDSACTCTTITCREQEECINVCKDHGGGSCVHFFDDPLGYCCCKT</sequence>
<name>A0A328DGV0_9ASTE</name>
<dbReference type="InterPro" id="IPR001969">
    <property type="entry name" value="Aspartic_peptidase_AS"/>
</dbReference>
<evidence type="ECO:0000313" key="2">
    <source>
        <dbReference type="EMBL" id="RAL44947.1"/>
    </source>
</evidence>
<gene>
    <name evidence="2" type="ORF">DM860_003706</name>
</gene>
<dbReference type="AlphaFoldDB" id="A0A328DGV0"/>
<protein>
    <recommendedName>
        <fullName evidence="1">Xylanase inhibitor C-terminal domain-containing protein</fullName>
    </recommendedName>
</protein>
<dbReference type="InterPro" id="IPR032799">
    <property type="entry name" value="TAXi_C"/>
</dbReference>
<dbReference type="GO" id="GO:0004190">
    <property type="term" value="F:aspartic-type endopeptidase activity"/>
    <property type="evidence" value="ECO:0007669"/>
    <property type="project" value="InterPro"/>
</dbReference>
<dbReference type="GO" id="GO:0006508">
    <property type="term" value="P:proteolysis"/>
    <property type="evidence" value="ECO:0007669"/>
    <property type="project" value="InterPro"/>
</dbReference>
<proteinExistence type="predicted"/>
<dbReference type="SUPFAM" id="SSF50630">
    <property type="entry name" value="Acid proteases"/>
    <property type="match status" value="1"/>
</dbReference>
<reference evidence="2 3" key="1">
    <citation type="submission" date="2018-06" db="EMBL/GenBank/DDBJ databases">
        <title>The Genome of Cuscuta australis (Dodder) Provides Insight into the Evolution of Plant Parasitism.</title>
        <authorList>
            <person name="Liu H."/>
        </authorList>
    </citation>
    <scope>NUCLEOTIDE SEQUENCE [LARGE SCALE GENOMIC DNA]</scope>
    <source>
        <strain evidence="3">cv. Yunnan</strain>
        <tissue evidence="2">Vines</tissue>
    </source>
</reference>
<comment type="caution">
    <text evidence="2">The sequence shown here is derived from an EMBL/GenBank/DDBJ whole genome shotgun (WGS) entry which is preliminary data.</text>
</comment>
<dbReference type="Proteomes" id="UP000249390">
    <property type="component" value="Unassembled WGS sequence"/>
</dbReference>
<evidence type="ECO:0000313" key="3">
    <source>
        <dbReference type="Proteomes" id="UP000249390"/>
    </source>
</evidence>
<accession>A0A328DGV0</accession>
<organism evidence="2 3">
    <name type="scientific">Cuscuta australis</name>
    <dbReference type="NCBI Taxonomy" id="267555"/>
    <lineage>
        <taxon>Eukaryota</taxon>
        <taxon>Viridiplantae</taxon>
        <taxon>Streptophyta</taxon>
        <taxon>Embryophyta</taxon>
        <taxon>Tracheophyta</taxon>
        <taxon>Spermatophyta</taxon>
        <taxon>Magnoliopsida</taxon>
        <taxon>eudicotyledons</taxon>
        <taxon>Gunneridae</taxon>
        <taxon>Pentapetalae</taxon>
        <taxon>asterids</taxon>
        <taxon>lamiids</taxon>
        <taxon>Solanales</taxon>
        <taxon>Convolvulaceae</taxon>
        <taxon>Cuscuteae</taxon>
        <taxon>Cuscuta</taxon>
        <taxon>Cuscuta subgen. Grammica</taxon>
        <taxon>Cuscuta sect. Cleistogrammica</taxon>
    </lineage>
</organism>
<keyword evidence="3" id="KW-1185">Reference proteome</keyword>